<comment type="caution">
    <text evidence="2">The sequence shown here is derived from an EMBL/GenBank/DDBJ whole genome shotgun (WGS) entry which is preliminary data.</text>
</comment>
<organism evidence="2">
    <name type="scientific">bioreactor metagenome</name>
    <dbReference type="NCBI Taxonomy" id="1076179"/>
    <lineage>
        <taxon>unclassified sequences</taxon>
        <taxon>metagenomes</taxon>
        <taxon>ecological metagenomes</taxon>
    </lineage>
</organism>
<reference evidence="2" key="1">
    <citation type="submission" date="2019-08" db="EMBL/GenBank/DDBJ databases">
        <authorList>
            <person name="Kucharzyk K."/>
            <person name="Murdoch R.W."/>
            <person name="Higgins S."/>
            <person name="Loffler F."/>
        </authorList>
    </citation>
    <scope>NUCLEOTIDE SEQUENCE</scope>
</reference>
<dbReference type="AlphaFoldDB" id="A0A645AY49"/>
<dbReference type="Pfam" id="PF09851">
    <property type="entry name" value="SHOCT"/>
    <property type="match status" value="1"/>
</dbReference>
<dbReference type="InterPro" id="IPR018649">
    <property type="entry name" value="SHOCT"/>
</dbReference>
<gene>
    <name evidence="2" type="ORF">SDC9_105004</name>
</gene>
<evidence type="ECO:0000259" key="1">
    <source>
        <dbReference type="Pfam" id="PF09851"/>
    </source>
</evidence>
<protein>
    <recommendedName>
        <fullName evidence="1">SHOCT domain-containing protein</fullName>
    </recommendedName>
</protein>
<feature type="domain" description="SHOCT" evidence="1">
    <location>
        <begin position="254"/>
        <end position="281"/>
    </location>
</feature>
<proteinExistence type="predicted"/>
<name>A0A645AY49_9ZZZZ</name>
<dbReference type="EMBL" id="VSSQ01016632">
    <property type="protein sequence ID" value="MPM58175.1"/>
    <property type="molecule type" value="Genomic_DNA"/>
</dbReference>
<accession>A0A645AY49</accession>
<evidence type="ECO:0000313" key="2">
    <source>
        <dbReference type="EMBL" id="MPM58175.1"/>
    </source>
</evidence>
<sequence length="283" mass="31309">MGLFDSEKTGCLPCGKEIKASSFSLKSIKTKDGYICIDCFTKYKLLAPDLMVLSKQQLVALQKQKMRNDELNKVIQPTSFVICPLVTTSNDKVPYNQPFIEVDESNKLLNIPEYTGTFTKSKSNNIYHFNEIIDFELLEDGLSITSGNSLIGAAVGGALTGGFGAIIGSAIPSKKTKPKCTSMSIKITFNNMGTPTKYITFINKETKHSGSNYKELYNKAQECLSILTIIMKNNREEQTAKQAIPVLEHSSAADEILKYKQLLDMGAITLEEFSCKKKELLGL</sequence>